<proteinExistence type="predicted"/>
<dbReference type="Gene3D" id="2.180.10.10">
    <property type="entry name" value="RHS repeat-associated core"/>
    <property type="match status" value="1"/>
</dbReference>
<dbReference type="RefSeq" id="WP_310282839.1">
    <property type="nucleotide sequence ID" value="NZ_JAVDWQ010000012.1"/>
</dbReference>
<evidence type="ECO:0000313" key="1">
    <source>
        <dbReference type="EMBL" id="MDR7211487.1"/>
    </source>
</evidence>
<gene>
    <name evidence="1" type="ORF">J2W48_003441</name>
</gene>
<dbReference type="PROSITE" id="PS51257">
    <property type="entry name" value="PROKAR_LIPOPROTEIN"/>
    <property type="match status" value="1"/>
</dbReference>
<comment type="caution">
    <text evidence="1">The sequence shown here is derived from an EMBL/GenBank/DDBJ whole genome shotgun (WGS) entry which is preliminary data.</text>
</comment>
<dbReference type="Proteomes" id="UP001269081">
    <property type="component" value="Unassembled WGS sequence"/>
</dbReference>
<name>A0ABU1YB66_9FLAO</name>
<organism evidence="1 2">
    <name type="scientific">Flavobacterium piscis</name>
    <dbReference type="NCBI Taxonomy" id="1114874"/>
    <lineage>
        <taxon>Bacteria</taxon>
        <taxon>Pseudomonadati</taxon>
        <taxon>Bacteroidota</taxon>
        <taxon>Flavobacteriia</taxon>
        <taxon>Flavobacteriales</taxon>
        <taxon>Flavobacteriaceae</taxon>
        <taxon>Flavobacterium</taxon>
    </lineage>
</organism>
<reference evidence="1 2" key="1">
    <citation type="submission" date="2023-07" db="EMBL/GenBank/DDBJ databases">
        <title>Sorghum-associated microbial communities from plants grown in Nebraska, USA.</title>
        <authorList>
            <person name="Schachtman D."/>
        </authorList>
    </citation>
    <scope>NUCLEOTIDE SEQUENCE [LARGE SCALE GENOMIC DNA]</scope>
    <source>
        <strain evidence="1 2">4129</strain>
    </source>
</reference>
<protein>
    <submittedName>
        <fullName evidence="1">Nuclear transport factor 2 (NTF2) superfamily protein</fullName>
    </submittedName>
</protein>
<evidence type="ECO:0000313" key="2">
    <source>
        <dbReference type="Proteomes" id="UP001269081"/>
    </source>
</evidence>
<dbReference type="EMBL" id="JAVDWQ010000012">
    <property type="protein sequence ID" value="MDR7211487.1"/>
    <property type="molecule type" value="Genomic_DNA"/>
</dbReference>
<sequence>MEKVQFLDGNKINKNKMKNLFLILSLIFTIVSCNSKKNNPNLKDIQEIFKVKGNVKEIKRDIWSKTTMKDLYLSIITTFDTNGNPIETIDYDKEGKIKNRTPWKRQIDEEIKDSEHYNKKEYDNKKRLIKEYENNIEILYKYNEKGQKSEEIRSFGNKTIQTIYDSNGLLKERMHFVSSDYDSFWQSKEKFIYNKKNQLIQTLIYRYSDENQISAKYLYEYDEIGSLVKSTFYVGKEIIEIENRKIIYY</sequence>
<accession>A0ABU1YB66</accession>
<keyword evidence="2" id="KW-1185">Reference proteome</keyword>